<dbReference type="PANTHER" id="PTHR11158">
    <property type="entry name" value="MSF1/PX19 RELATED"/>
    <property type="match status" value="1"/>
</dbReference>
<dbReference type="Pfam" id="PF04707">
    <property type="entry name" value="PRELI"/>
    <property type="match status" value="1"/>
</dbReference>
<accession>A0A3B3RWF0</accession>
<dbReference type="AlphaFoldDB" id="A0A3B3RWF0"/>
<protein>
    <submittedName>
        <fullName evidence="2">PRELI domain containing 2</fullName>
    </submittedName>
</protein>
<dbReference type="STRING" id="1676925.ENSPKIP00000022618"/>
<keyword evidence="3" id="KW-1185">Reference proteome</keyword>
<proteinExistence type="predicted"/>
<dbReference type="GeneTree" id="ENSGT00950000182810"/>
<evidence type="ECO:0000313" key="3">
    <source>
        <dbReference type="Proteomes" id="UP000261540"/>
    </source>
</evidence>
<dbReference type="Ensembl" id="ENSPKIT00000003288.1">
    <property type="protein sequence ID" value="ENSPKIP00000022618.1"/>
    <property type="gene ID" value="ENSPKIG00000006552.1"/>
</dbReference>
<name>A0A3B3RWF0_9TELE</name>
<feature type="domain" description="PRELI/MSF1" evidence="1">
    <location>
        <begin position="1"/>
        <end position="175"/>
    </location>
</feature>
<dbReference type="InterPro" id="IPR037365">
    <property type="entry name" value="Slowmo/Ups"/>
</dbReference>
<evidence type="ECO:0000259" key="1">
    <source>
        <dbReference type="PROSITE" id="PS50904"/>
    </source>
</evidence>
<dbReference type="PROSITE" id="PS50904">
    <property type="entry name" value="PRELI_MSF1"/>
    <property type="match status" value="1"/>
</dbReference>
<dbReference type="GO" id="GO:0005758">
    <property type="term" value="C:mitochondrial intermembrane space"/>
    <property type="evidence" value="ECO:0007669"/>
    <property type="project" value="InterPro"/>
</dbReference>
<dbReference type="Proteomes" id="UP000261540">
    <property type="component" value="Unplaced"/>
</dbReference>
<evidence type="ECO:0000313" key="2">
    <source>
        <dbReference type="Ensembl" id="ENSPKIP00000022618.1"/>
    </source>
</evidence>
<organism evidence="2 3">
    <name type="scientific">Paramormyrops kingsleyae</name>
    <dbReference type="NCBI Taxonomy" id="1676925"/>
    <lineage>
        <taxon>Eukaryota</taxon>
        <taxon>Metazoa</taxon>
        <taxon>Chordata</taxon>
        <taxon>Craniata</taxon>
        <taxon>Vertebrata</taxon>
        <taxon>Euteleostomi</taxon>
        <taxon>Actinopterygii</taxon>
        <taxon>Neopterygii</taxon>
        <taxon>Teleostei</taxon>
        <taxon>Osteoglossocephala</taxon>
        <taxon>Osteoglossomorpha</taxon>
        <taxon>Osteoglossiformes</taxon>
        <taxon>Mormyridae</taxon>
        <taxon>Paramormyrops</taxon>
    </lineage>
</organism>
<dbReference type="InterPro" id="IPR006797">
    <property type="entry name" value="PRELI/MSF1_dom"/>
</dbReference>
<reference evidence="2" key="1">
    <citation type="submission" date="2025-08" db="UniProtKB">
        <authorList>
            <consortium name="Ensembl"/>
        </authorList>
    </citation>
    <scope>IDENTIFICATION</scope>
</reference>
<sequence length="192" mass="22413">MVITIEIRKMYRYPFERVVDMHLNKYPTPLEQDVRGIKTVEEKRDHVSGIVYRKRIAVCNNVLPSILRKLTVMDVDDVFLEEESWLDLKQKTMNIKSRCLTWTQFATLQEVSVFKESPANPNWTEFFQKGSVTVTGVGRLNRLFELFAQSFFSKGVQKVRRDLELVSVWVNQACRVSTEKTWSGPESRTAQC</sequence>
<reference evidence="2" key="2">
    <citation type="submission" date="2025-09" db="UniProtKB">
        <authorList>
            <consortium name="Ensembl"/>
        </authorList>
    </citation>
    <scope>IDENTIFICATION</scope>
</reference>